<evidence type="ECO:0000256" key="9">
    <source>
        <dbReference type="ARBA" id="ARBA00022763"/>
    </source>
</evidence>
<dbReference type="Proteomes" id="UP001151071">
    <property type="component" value="Unassembled WGS sequence"/>
</dbReference>
<evidence type="ECO:0000313" key="17">
    <source>
        <dbReference type="EMBL" id="MDA5108604.1"/>
    </source>
</evidence>
<dbReference type="GO" id="GO:0009432">
    <property type="term" value="P:SOS response"/>
    <property type="evidence" value="ECO:0007669"/>
    <property type="project" value="TreeGrafter"/>
</dbReference>
<evidence type="ECO:0000256" key="15">
    <source>
        <dbReference type="HAMAP-Rule" id="MF_01113"/>
    </source>
</evidence>
<dbReference type="NCBIfam" id="NF002677">
    <property type="entry name" value="PRK02406.1"/>
    <property type="match status" value="1"/>
</dbReference>
<dbReference type="GO" id="GO:0003887">
    <property type="term" value="F:DNA-directed DNA polymerase activity"/>
    <property type="evidence" value="ECO:0007669"/>
    <property type="project" value="UniProtKB-UniRule"/>
</dbReference>
<evidence type="ECO:0000256" key="14">
    <source>
        <dbReference type="ARBA" id="ARBA00049244"/>
    </source>
</evidence>
<keyword evidence="11 15" id="KW-0239">DNA-directed DNA polymerase</keyword>
<keyword evidence="9 15" id="KW-0227">DNA damage</keyword>
<keyword evidence="3 15" id="KW-0515">Mutator protein</keyword>
<evidence type="ECO:0000256" key="5">
    <source>
        <dbReference type="ARBA" id="ARBA00022679"/>
    </source>
</evidence>
<comment type="subunit">
    <text evidence="15">Monomer.</text>
</comment>
<comment type="catalytic activity">
    <reaction evidence="14 15">
        <text>DNA(n) + a 2'-deoxyribonucleoside 5'-triphosphate = DNA(n+1) + diphosphate</text>
        <dbReference type="Rhea" id="RHEA:22508"/>
        <dbReference type="Rhea" id="RHEA-COMP:17339"/>
        <dbReference type="Rhea" id="RHEA-COMP:17340"/>
        <dbReference type="ChEBI" id="CHEBI:33019"/>
        <dbReference type="ChEBI" id="CHEBI:61560"/>
        <dbReference type="ChEBI" id="CHEBI:173112"/>
        <dbReference type="EC" id="2.7.7.7"/>
    </reaction>
</comment>
<dbReference type="SUPFAM" id="SSF56672">
    <property type="entry name" value="DNA/RNA polymerases"/>
    <property type="match status" value="1"/>
</dbReference>
<proteinExistence type="inferred from homology"/>
<keyword evidence="13 15" id="KW-0234">DNA repair</keyword>
<dbReference type="Pfam" id="PF11799">
    <property type="entry name" value="IMS_C"/>
    <property type="match status" value="1"/>
</dbReference>
<dbReference type="FunFam" id="3.40.1170.60:FF:000001">
    <property type="entry name" value="DNA polymerase IV"/>
    <property type="match status" value="1"/>
</dbReference>
<keyword evidence="6 15" id="KW-0548">Nucleotidyltransferase</keyword>
<feature type="domain" description="UmuC" evidence="16">
    <location>
        <begin position="4"/>
        <end position="180"/>
    </location>
</feature>
<evidence type="ECO:0000256" key="4">
    <source>
        <dbReference type="ARBA" id="ARBA00022490"/>
    </source>
</evidence>
<protein>
    <recommendedName>
        <fullName evidence="15">DNA polymerase IV</fullName>
        <shortName evidence="15">Pol IV</shortName>
        <ecNumber evidence="15">2.7.7.7</ecNumber>
    </recommendedName>
</protein>
<dbReference type="NCBIfam" id="NF010731">
    <property type="entry name" value="PRK14133.1"/>
    <property type="match status" value="1"/>
</dbReference>
<dbReference type="GO" id="GO:0005829">
    <property type="term" value="C:cytosol"/>
    <property type="evidence" value="ECO:0007669"/>
    <property type="project" value="TreeGrafter"/>
</dbReference>
<feature type="binding site" evidence="15">
    <location>
        <position position="102"/>
    </location>
    <ligand>
        <name>Mg(2+)</name>
        <dbReference type="ChEBI" id="CHEBI:18420"/>
    </ligand>
</feature>
<dbReference type="CDD" id="cd03586">
    <property type="entry name" value="PolY_Pol_IV_kappa"/>
    <property type="match status" value="1"/>
</dbReference>
<keyword evidence="18" id="KW-1185">Reference proteome</keyword>
<dbReference type="InterPro" id="IPR022880">
    <property type="entry name" value="DNApol_IV"/>
</dbReference>
<dbReference type="Pfam" id="PF00817">
    <property type="entry name" value="IMS"/>
    <property type="match status" value="1"/>
</dbReference>
<evidence type="ECO:0000256" key="7">
    <source>
        <dbReference type="ARBA" id="ARBA00022705"/>
    </source>
</evidence>
<evidence type="ECO:0000256" key="10">
    <source>
        <dbReference type="ARBA" id="ARBA00022842"/>
    </source>
</evidence>
<dbReference type="HAMAP" id="MF_01113">
    <property type="entry name" value="DNApol_IV"/>
    <property type="match status" value="1"/>
</dbReference>
<keyword evidence="10 15" id="KW-0460">Magnesium</keyword>
<evidence type="ECO:0000256" key="2">
    <source>
        <dbReference type="ARBA" id="ARBA00010945"/>
    </source>
</evidence>
<evidence type="ECO:0000256" key="11">
    <source>
        <dbReference type="ARBA" id="ARBA00022932"/>
    </source>
</evidence>
<dbReference type="InterPro" id="IPR050116">
    <property type="entry name" value="DNA_polymerase-Y"/>
</dbReference>
<keyword evidence="5 15" id="KW-0808">Transferase</keyword>
<dbReference type="PANTHER" id="PTHR11076:SF33">
    <property type="entry name" value="DNA POLYMERASE KAPPA"/>
    <property type="match status" value="1"/>
</dbReference>
<dbReference type="InterPro" id="IPR053848">
    <property type="entry name" value="IMS_HHH_1"/>
</dbReference>
<evidence type="ECO:0000259" key="16">
    <source>
        <dbReference type="PROSITE" id="PS50173"/>
    </source>
</evidence>
<dbReference type="InterPro" id="IPR017961">
    <property type="entry name" value="DNA_pol_Y-fam_little_finger"/>
</dbReference>
<dbReference type="GO" id="GO:0003684">
    <property type="term" value="F:damaged DNA binding"/>
    <property type="evidence" value="ECO:0007669"/>
    <property type="project" value="InterPro"/>
</dbReference>
<evidence type="ECO:0000256" key="8">
    <source>
        <dbReference type="ARBA" id="ARBA00022723"/>
    </source>
</evidence>
<dbReference type="GO" id="GO:0006261">
    <property type="term" value="P:DNA-templated DNA replication"/>
    <property type="evidence" value="ECO:0007669"/>
    <property type="project" value="UniProtKB-UniRule"/>
</dbReference>
<dbReference type="EC" id="2.7.7.7" evidence="15"/>
<comment type="caution">
    <text evidence="17">The sequence shown here is derived from an EMBL/GenBank/DDBJ whole genome shotgun (WGS) entry which is preliminary data.</text>
</comment>
<accession>A0A9X3Z3E3</accession>
<comment type="function">
    <text evidence="15">Poorly processive, error-prone DNA polymerase involved in untargeted mutagenesis. Copies undamaged DNA at stalled replication forks, which arise in vivo from mismatched or misaligned primer ends. These misaligned primers can be extended by PolIV. Exhibits no 3'-5' exonuclease (proofreading) activity. May be involved in translesional synthesis, in conjunction with the beta clamp from PolIII.</text>
</comment>
<dbReference type="PANTHER" id="PTHR11076">
    <property type="entry name" value="DNA REPAIR POLYMERASE UMUC / TRANSFERASE FAMILY MEMBER"/>
    <property type="match status" value="1"/>
</dbReference>
<keyword evidence="8 15" id="KW-0479">Metal-binding</keyword>
<sequence length="364" mass="40731">MKKILHLDIDAFFASVEQLDHPELRGRPVIVGGTGNRGVVSTCSYEARKYGVRSAMPMALARKKCPHGVFLPVRYERYAEKSAEIREVFAAYTDRYQTVGLDEAYLDVSGYDNAVPVAREIKRRIQSETGLTCSVGLSYNMSLAKIASDLKKPDAFVVIRPDQALEVLRPLPVGTLHGVGKKSQELLAKKGIHTVEDFWRLSLDEVVQLFGKFGQALYYRARGVDDREIVTERAPKSLSRETTLPFDLHDREAVAPVAASLLAEAEQDVRREGVVPQTLTLKIKYADFTLRTKQRKAAPGANWAELLEELLDAFDYSPGVRLVGVGFSNFAPPAEQRYEQLTLFSWKSMEEAVEVETGNHRLGR</sequence>
<evidence type="ECO:0000256" key="13">
    <source>
        <dbReference type="ARBA" id="ARBA00023204"/>
    </source>
</evidence>
<gene>
    <name evidence="15" type="primary">dinB</name>
    <name evidence="17" type="ORF">O3V59_09545</name>
</gene>
<dbReference type="Gene3D" id="3.30.70.270">
    <property type="match status" value="1"/>
</dbReference>
<dbReference type="RefSeq" id="WP_271140028.1">
    <property type="nucleotide sequence ID" value="NZ_JAPYYP010000009.1"/>
</dbReference>
<comment type="similarity">
    <text evidence="2 15">Belongs to the DNA polymerase type-Y family.</text>
</comment>
<dbReference type="GO" id="GO:0006281">
    <property type="term" value="P:DNA repair"/>
    <property type="evidence" value="ECO:0007669"/>
    <property type="project" value="UniProtKB-UniRule"/>
</dbReference>
<dbReference type="EMBL" id="JAPYYP010000009">
    <property type="protein sequence ID" value="MDA5108604.1"/>
    <property type="molecule type" value="Genomic_DNA"/>
</dbReference>
<dbReference type="PROSITE" id="PS50173">
    <property type="entry name" value="UMUC"/>
    <property type="match status" value="1"/>
</dbReference>
<dbReference type="InterPro" id="IPR043502">
    <property type="entry name" value="DNA/RNA_pol_sf"/>
</dbReference>
<dbReference type="Gene3D" id="1.10.150.20">
    <property type="entry name" value="5' to 3' exonuclease, C-terminal subdomain"/>
    <property type="match status" value="1"/>
</dbReference>
<keyword evidence="7 15" id="KW-0235">DNA replication</keyword>
<feature type="site" description="Substrate discrimination" evidence="15">
    <location>
        <position position="13"/>
    </location>
</feature>
<name>A0A9X3Z3E3_9BACL</name>
<dbReference type="InterPro" id="IPR036775">
    <property type="entry name" value="DNA_pol_Y-fam_lit_finger_sf"/>
</dbReference>
<organism evidence="17 18">
    <name type="scientific">Brevibacillus thermoruber</name>
    <dbReference type="NCBI Taxonomy" id="33942"/>
    <lineage>
        <taxon>Bacteria</taxon>
        <taxon>Bacillati</taxon>
        <taxon>Bacillota</taxon>
        <taxon>Bacilli</taxon>
        <taxon>Bacillales</taxon>
        <taxon>Paenibacillaceae</taxon>
        <taxon>Brevibacillus</taxon>
    </lineage>
</organism>
<evidence type="ECO:0000313" key="18">
    <source>
        <dbReference type="Proteomes" id="UP001151071"/>
    </source>
</evidence>
<dbReference type="Gene3D" id="3.30.1490.100">
    <property type="entry name" value="DNA polymerase, Y-family, little finger domain"/>
    <property type="match status" value="1"/>
</dbReference>
<keyword evidence="4 15" id="KW-0963">Cytoplasm</keyword>
<comment type="subcellular location">
    <subcellularLocation>
        <location evidence="1 15">Cytoplasm</location>
    </subcellularLocation>
</comment>
<feature type="active site" evidence="15">
    <location>
        <position position="103"/>
    </location>
</feature>
<feature type="binding site" evidence="15">
    <location>
        <position position="8"/>
    </location>
    <ligand>
        <name>Mg(2+)</name>
        <dbReference type="ChEBI" id="CHEBI:18420"/>
    </ligand>
</feature>
<reference evidence="17" key="1">
    <citation type="submission" date="2022-12" db="EMBL/GenBank/DDBJ databases">
        <title>Draft genome sequence of the thermophilic strain Brevibacillus thermoruber HT42, isolated from Los Humeros, Puebla, Mexico, with biotechnological potential.</title>
        <authorList>
            <person name="Lara Sanchez J."/>
            <person name="Solis Palacios R."/>
            <person name="Bustos Baena A.S."/>
            <person name="Ruz Baez A.E."/>
            <person name="Espinosa Luna G."/>
            <person name="Oliart Ros R.M."/>
        </authorList>
    </citation>
    <scope>NUCLEOTIDE SEQUENCE</scope>
    <source>
        <strain evidence="17">HT42</strain>
    </source>
</reference>
<keyword evidence="12 15" id="KW-0238">DNA-binding</keyword>
<evidence type="ECO:0000256" key="3">
    <source>
        <dbReference type="ARBA" id="ARBA00022457"/>
    </source>
</evidence>
<evidence type="ECO:0000256" key="1">
    <source>
        <dbReference type="ARBA" id="ARBA00004496"/>
    </source>
</evidence>
<comment type="cofactor">
    <cofactor evidence="15">
        <name>Mg(2+)</name>
        <dbReference type="ChEBI" id="CHEBI:18420"/>
    </cofactor>
    <text evidence="15">Binds 2 magnesium ions per subunit.</text>
</comment>
<dbReference type="GO" id="GO:0042276">
    <property type="term" value="P:error-prone translesion synthesis"/>
    <property type="evidence" value="ECO:0007669"/>
    <property type="project" value="TreeGrafter"/>
</dbReference>
<dbReference type="InterPro" id="IPR043128">
    <property type="entry name" value="Rev_trsase/Diguanyl_cyclase"/>
</dbReference>
<dbReference type="Gene3D" id="3.40.1170.60">
    <property type="match status" value="1"/>
</dbReference>
<evidence type="ECO:0000256" key="12">
    <source>
        <dbReference type="ARBA" id="ARBA00023125"/>
    </source>
</evidence>
<dbReference type="GO" id="GO:0000287">
    <property type="term" value="F:magnesium ion binding"/>
    <property type="evidence" value="ECO:0007669"/>
    <property type="project" value="UniProtKB-UniRule"/>
</dbReference>
<dbReference type="InterPro" id="IPR001126">
    <property type="entry name" value="UmuC"/>
</dbReference>
<dbReference type="SUPFAM" id="SSF100879">
    <property type="entry name" value="Lesion bypass DNA polymerase (Y-family), little finger domain"/>
    <property type="match status" value="1"/>
</dbReference>
<evidence type="ECO:0000256" key="6">
    <source>
        <dbReference type="ARBA" id="ARBA00022695"/>
    </source>
</evidence>
<dbReference type="Pfam" id="PF21999">
    <property type="entry name" value="IMS_HHH_1"/>
    <property type="match status" value="1"/>
</dbReference>
<dbReference type="AlphaFoldDB" id="A0A9X3Z3E3"/>